<comment type="caution">
    <text evidence="1">The sequence shown here is derived from an EMBL/GenBank/DDBJ whole genome shotgun (WGS) entry which is preliminary data.</text>
</comment>
<dbReference type="Proteomes" id="UP000554235">
    <property type="component" value="Unassembled WGS sequence"/>
</dbReference>
<organism evidence="1 2">
    <name type="scientific">Fusarium albosuccineum</name>
    <dbReference type="NCBI Taxonomy" id="1237068"/>
    <lineage>
        <taxon>Eukaryota</taxon>
        <taxon>Fungi</taxon>
        <taxon>Dikarya</taxon>
        <taxon>Ascomycota</taxon>
        <taxon>Pezizomycotina</taxon>
        <taxon>Sordariomycetes</taxon>
        <taxon>Hypocreomycetidae</taxon>
        <taxon>Hypocreales</taxon>
        <taxon>Nectriaceae</taxon>
        <taxon>Fusarium</taxon>
        <taxon>Fusarium decemcellulare species complex</taxon>
    </lineage>
</organism>
<gene>
    <name evidence="1" type="ORF">FALBO_12418</name>
</gene>
<dbReference type="AlphaFoldDB" id="A0A8H4L3F0"/>
<dbReference type="OrthoDB" id="5985073at2759"/>
<dbReference type="EMBL" id="JAADYS010001858">
    <property type="protein sequence ID" value="KAF4460793.1"/>
    <property type="molecule type" value="Genomic_DNA"/>
</dbReference>
<evidence type="ECO:0000313" key="1">
    <source>
        <dbReference type="EMBL" id="KAF4460793.1"/>
    </source>
</evidence>
<proteinExistence type="predicted"/>
<name>A0A8H4L3F0_9HYPO</name>
<reference evidence="1 2" key="1">
    <citation type="submission" date="2020-01" db="EMBL/GenBank/DDBJ databases">
        <title>Identification and distribution of gene clusters putatively required for synthesis of sphingolipid metabolism inhibitors in phylogenetically diverse species of the filamentous fungus Fusarium.</title>
        <authorList>
            <person name="Kim H.-S."/>
            <person name="Busman M."/>
            <person name="Brown D.W."/>
            <person name="Divon H."/>
            <person name="Uhlig S."/>
            <person name="Proctor R.H."/>
        </authorList>
    </citation>
    <scope>NUCLEOTIDE SEQUENCE [LARGE SCALE GENOMIC DNA]</scope>
    <source>
        <strain evidence="1 2">NRRL 20459</strain>
    </source>
</reference>
<accession>A0A8H4L3F0</accession>
<protein>
    <recommendedName>
        <fullName evidence="3">F-box domain-containing protein</fullName>
    </recommendedName>
</protein>
<sequence>MESLPPEIISNIVPYLIEEKKPRGEPQIVSSIPFPPLATISRQWQPHVEAFTFQHLILTSRRLPSAEEILTPTRLSYIRHVQCDFLFPAYETVSTNNEDWDAHAVFLKTITQLFGLLERIPVTQSPVVDLYLKIPVPRKFGLFSGYPDEWEEPQDYFDVMTGTHWPLYWDLPLGFDDSLPELPMTDNFKTERYSHWLLFAPRSICLLASKMTRLRAADLYLSDNEKRDDSLRIQLRNDLADILDKLPISLEMFTLRYHRMSPRDHRFQPSSILPPNTQQDILSQALHRFTQRIGLKDFVFSGSVDSTIFWPLSHSSDTLPHWPTLKSFSVYLNGTLPSGEWTMKLRPGRSVPVATRDNIHSSDIPGDIEACRFRDYPIYTIANGFFVAAARCAARMPKVEYCSVSLPDAWLTNLNFSTHYEFDDQFSDDPCLTLTGHSEPELSQDTYEAWREAIDTHNQTHRLNFAADDLFALRHRWT</sequence>
<evidence type="ECO:0008006" key="3">
    <source>
        <dbReference type="Google" id="ProtNLM"/>
    </source>
</evidence>
<keyword evidence="2" id="KW-1185">Reference proteome</keyword>
<evidence type="ECO:0000313" key="2">
    <source>
        <dbReference type="Proteomes" id="UP000554235"/>
    </source>
</evidence>